<feature type="region of interest" description="Disordered" evidence="6">
    <location>
        <begin position="1116"/>
        <end position="1346"/>
    </location>
</feature>
<dbReference type="SUPFAM" id="SSF57997">
    <property type="entry name" value="Tropomyosin"/>
    <property type="match status" value="1"/>
</dbReference>
<reference evidence="9 10" key="1">
    <citation type="submission" date="2018-12" db="EMBL/GenBank/DDBJ databases">
        <authorList>
            <consortium name="Pathogen Informatics"/>
        </authorList>
    </citation>
    <scope>NUCLEOTIDE SEQUENCE [LARGE SCALE GENOMIC DNA]</scope>
    <source>
        <strain evidence="9 10">NCTC10207</strain>
    </source>
</reference>
<keyword evidence="2" id="KW-1003">Cell membrane</keyword>
<feature type="region of interest" description="Disordered" evidence="6">
    <location>
        <begin position="253"/>
        <end position="301"/>
    </location>
</feature>
<dbReference type="InterPro" id="IPR000731">
    <property type="entry name" value="SSD"/>
</dbReference>
<feature type="region of interest" description="Disordered" evidence="6">
    <location>
        <begin position="177"/>
        <end position="200"/>
    </location>
</feature>
<dbReference type="Gene3D" id="1.10.287.1490">
    <property type="match status" value="1"/>
</dbReference>
<feature type="compositionally biased region" description="Polar residues" evidence="6">
    <location>
        <begin position="183"/>
        <end position="192"/>
    </location>
</feature>
<feature type="compositionally biased region" description="Basic and acidic residues" evidence="6">
    <location>
        <begin position="1332"/>
        <end position="1346"/>
    </location>
</feature>
<dbReference type="Gene3D" id="1.20.1640.10">
    <property type="entry name" value="Multidrug efflux transporter AcrB transmembrane domain"/>
    <property type="match status" value="2"/>
</dbReference>
<evidence type="ECO:0000256" key="4">
    <source>
        <dbReference type="ARBA" id="ARBA00022989"/>
    </source>
</evidence>
<dbReference type="Pfam" id="PF03176">
    <property type="entry name" value="MMPL"/>
    <property type="match status" value="2"/>
</dbReference>
<dbReference type="GO" id="GO:0005886">
    <property type="term" value="C:plasma membrane"/>
    <property type="evidence" value="ECO:0007669"/>
    <property type="project" value="UniProtKB-SubCell"/>
</dbReference>
<feature type="transmembrane region" description="Helical" evidence="7">
    <location>
        <begin position="590"/>
        <end position="614"/>
    </location>
</feature>
<dbReference type="Proteomes" id="UP000282386">
    <property type="component" value="Chromosome"/>
</dbReference>
<evidence type="ECO:0000256" key="1">
    <source>
        <dbReference type="ARBA" id="ARBA00004651"/>
    </source>
</evidence>
<keyword evidence="5 7" id="KW-0472">Membrane</keyword>
<feature type="compositionally biased region" description="Basic and acidic residues" evidence="6">
    <location>
        <begin position="253"/>
        <end position="264"/>
    </location>
</feature>
<feature type="compositionally biased region" description="Low complexity" evidence="6">
    <location>
        <begin position="1241"/>
        <end position="1255"/>
    </location>
</feature>
<comment type="subcellular location">
    <subcellularLocation>
        <location evidence="1">Cell membrane</location>
        <topology evidence="1">Multi-pass membrane protein</topology>
    </subcellularLocation>
</comment>
<evidence type="ECO:0000256" key="2">
    <source>
        <dbReference type="ARBA" id="ARBA00022475"/>
    </source>
</evidence>
<keyword evidence="4 7" id="KW-1133">Transmembrane helix</keyword>
<evidence type="ECO:0000259" key="8">
    <source>
        <dbReference type="PROSITE" id="PS50156"/>
    </source>
</evidence>
<organism evidence="9 10">
    <name type="scientific">Rothia aeria</name>
    <dbReference type="NCBI Taxonomy" id="172042"/>
    <lineage>
        <taxon>Bacteria</taxon>
        <taxon>Bacillati</taxon>
        <taxon>Actinomycetota</taxon>
        <taxon>Actinomycetes</taxon>
        <taxon>Micrococcales</taxon>
        <taxon>Micrococcaceae</taxon>
        <taxon>Rothia</taxon>
    </lineage>
</organism>
<evidence type="ECO:0000256" key="6">
    <source>
        <dbReference type="SAM" id="MobiDB-lite"/>
    </source>
</evidence>
<feature type="domain" description="SSD" evidence="8">
    <location>
        <begin position="404"/>
        <end position="553"/>
    </location>
</feature>
<gene>
    <name evidence="9" type="primary">ydgH_2</name>
    <name evidence="9" type="ORF">NCTC10207_00056</name>
</gene>
<feature type="transmembrane region" description="Helical" evidence="7">
    <location>
        <begin position="531"/>
        <end position="554"/>
    </location>
</feature>
<dbReference type="PANTHER" id="PTHR33406">
    <property type="entry name" value="MEMBRANE PROTEIN MJ1562-RELATED"/>
    <property type="match status" value="1"/>
</dbReference>
<feature type="region of interest" description="Disordered" evidence="6">
    <location>
        <begin position="1057"/>
        <end position="1084"/>
    </location>
</feature>
<feature type="transmembrane region" description="Helical" evidence="7">
    <location>
        <begin position="826"/>
        <end position="850"/>
    </location>
</feature>
<evidence type="ECO:0000256" key="5">
    <source>
        <dbReference type="ARBA" id="ARBA00023136"/>
    </source>
</evidence>
<evidence type="ECO:0000256" key="3">
    <source>
        <dbReference type="ARBA" id="ARBA00022692"/>
    </source>
</evidence>
<feature type="compositionally biased region" description="Basic and acidic residues" evidence="6">
    <location>
        <begin position="1269"/>
        <end position="1291"/>
    </location>
</feature>
<evidence type="ECO:0000313" key="9">
    <source>
        <dbReference type="EMBL" id="VEI21990.1"/>
    </source>
</evidence>
<feature type="compositionally biased region" description="Polar residues" evidence="6">
    <location>
        <begin position="69"/>
        <end position="79"/>
    </location>
</feature>
<protein>
    <submittedName>
        <fullName evidence="9">Membrane protein ydgH</fullName>
    </submittedName>
</protein>
<feature type="transmembrane region" description="Helical" evidence="7">
    <location>
        <begin position="455"/>
        <end position="475"/>
    </location>
</feature>
<name>A0A7Z9A232_9MICC</name>
<dbReference type="PROSITE" id="PS50156">
    <property type="entry name" value="SSD"/>
    <property type="match status" value="1"/>
</dbReference>
<accession>A0A7Z9A232</accession>
<feature type="transmembrane region" description="Helical" evidence="7">
    <location>
        <begin position="785"/>
        <end position="806"/>
    </location>
</feature>
<feature type="compositionally biased region" description="Low complexity" evidence="6">
    <location>
        <begin position="1292"/>
        <end position="1309"/>
    </location>
</feature>
<evidence type="ECO:0000313" key="10">
    <source>
        <dbReference type="Proteomes" id="UP000282386"/>
    </source>
</evidence>
<feature type="region of interest" description="Disordered" evidence="6">
    <location>
        <begin position="62"/>
        <end position="82"/>
    </location>
</feature>
<feature type="transmembrane region" description="Helical" evidence="7">
    <location>
        <begin position="429"/>
        <end position="449"/>
    </location>
</feature>
<feature type="compositionally biased region" description="Acidic residues" evidence="6">
    <location>
        <begin position="1227"/>
        <end position="1240"/>
    </location>
</feature>
<feature type="transmembrane region" description="Helical" evidence="7">
    <location>
        <begin position="404"/>
        <end position="422"/>
    </location>
</feature>
<feature type="region of interest" description="Disordered" evidence="6">
    <location>
        <begin position="1010"/>
        <end position="1031"/>
    </location>
</feature>
<dbReference type="EMBL" id="LR134479">
    <property type="protein sequence ID" value="VEI21990.1"/>
    <property type="molecule type" value="Genomic_DNA"/>
</dbReference>
<proteinExistence type="predicted"/>
<evidence type="ECO:0000256" key="7">
    <source>
        <dbReference type="SAM" id="Phobius"/>
    </source>
</evidence>
<feature type="transmembrane region" description="Helical" evidence="7">
    <location>
        <begin position="871"/>
        <end position="892"/>
    </location>
</feature>
<feature type="transmembrane region" description="Helical" evidence="7">
    <location>
        <begin position="496"/>
        <end position="519"/>
    </location>
</feature>
<dbReference type="InterPro" id="IPR050545">
    <property type="entry name" value="Mycobact_MmpL"/>
</dbReference>
<dbReference type="SUPFAM" id="SSF82866">
    <property type="entry name" value="Multidrug efflux transporter AcrB transmembrane domain"/>
    <property type="match status" value="2"/>
</dbReference>
<feature type="compositionally biased region" description="Low complexity" evidence="6">
    <location>
        <begin position="1120"/>
        <end position="1140"/>
    </location>
</feature>
<dbReference type="PANTHER" id="PTHR33406:SF13">
    <property type="entry name" value="MEMBRANE PROTEIN YDFJ"/>
    <property type="match status" value="1"/>
</dbReference>
<feature type="transmembrane region" description="Helical" evidence="7">
    <location>
        <begin position="759"/>
        <end position="778"/>
    </location>
</feature>
<sequence length="1346" mass="141945">MAKWLYSIGDFAARKAWVIIAIWALLIGGVSASYAAFHGQLKNTFTMPGTETQRLSDELSSRFPDANRGSGQVVVTTGDGSRITDEQKQSFTASLKSLKGEVSSVDAVSDPFETEKQLTDGQKQLTEGKQKVGGAPEQLEDGKKQIADGQRQIDEGKKQVESGQQQVDNGNKQVEAAKKDLDSSQTQVNQAKQRVEDAQKQLDVSKNRLAEEQAKLDASFSQAEAQGSQASVMAPLNQQQEQLNAQRSELNEKQTDLNNKRAEADASQAKLDATRAETTAKQAELEKNQTALNAKKKELEDGQKQLNEKKAELAKAEKDFPTQKEDLDRKEALFNLTSGYRTVSEDGSTAITAVTFNAKNEEVSAADTTKLMEHFKNADLKGLKVYFDQNIAETSSGGMGAGEIVGVVVALIVLLIMLGTLIAAGLPILMALVGVVVGILGTLSFSSLVDMSSTTYILGMMLGLAVGIDYSLFILNRHRSNLMNGMPMRASIALANGTSGNAVVFAGATVIIALLALNVTGIPFLGYMGDAAALCVFVAVLISVTLTPAVLALIGRKALPKKAWESISTPQKIAARRADEQKREESPHGWLKIVLARPVLTIIAGVLVLGAIAIPMGQMRMGLPSAASSPVESTQYQAYKLVKDKFGEGVSGPVLAVAHTPSDMSEAQAEQAQIDIADAIKAKGGNNVKAVIPGGQTDDRTLQIFQVIPAHGPNSAETIALVDQLRQVDVNVQGTDVHLGVTGVTGGNIDVSNTLAQKLPLYLAVVMGLSFIVLILVFRSILVPLVASAGFLFSILASFGAVVAVYQMGFMGTLFGVHDPGAILAFLPILMIGILFGLAMDYQVFLVSGMREAYVHGKDAKTAVVAGYNHAVRVVIAAMIIMISVFGGFIFADDAATRPIGFGLAFGVLVDAFVVRMTLTPAIMTLLGDKAWWMPKWLDKLVPNMDVEGATLTGPLSEGEVENESPKTVRSATKAEGAKLLAGRTKDVTRVGGVAVLDSSTFTGAIPIVKPATGGSSAAETGSDSADNADDTATTVVDTPEQADGPEITEVVDFEVAAGKPTTSTIEGAAEDSPHADEPASADQTVPAGVELEAGGPSDGTYEIEIFVAKDIKAADETPEATTSPSSSVASEPDAVAAAEAEPENLETPERAQAPAHENAPVVTKDIEVLNEPEVPGTSDENQEDITRKTVETGELATAVTDEPAEPETAADITVTGEVKEPAVTDDSAEDNAETTECEEPATGTASSPATATSAVRGVRPHTLLSDLGVKRLVTEKLGRRGGSDKSDRVAAKPSESAADAAASEAAPKGNDDSVKTKGALKMNLWKRRRGPKIDKSEIGEYKRRG</sequence>
<feature type="compositionally biased region" description="Low complexity" evidence="6">
    <location>
        <begin position="1021"/>
        <end position="1031"/>
    </location>
</feature>
<dbReference type="InterPro" id="IPR004869">
    <property type="entry name" value="MMPL_dom"/>
</dbReference>
<keyword evidence="3 7" id="KW-0812">Transmembrane</keyword>